<evidence type="ECO:0000313" key="2">
    <source>
        <dbReference type="EMBL" id="CAG5079884.1"/>
    </source>
</evidence>
<accession>A0ABM8V0Z5</accession>
<dbReference type="InterPro" id="IPR025576">
    <property type="entry name" value="YwiC"/>
</dbReference>
<feature type="transmembrane region" description="Helical" evidence="1">
    <location>
        <begin position="12"/>
        <end position="31"/>
    </location>
</feature>
<organism evidence="2 3">
    <name type="scientific">Thermobacillus xylanilyticus</name>
    <dbReference type="NCBI Taxonomy" id="76633"/>
    <lineage>
        <taxon>Bacteria</taxon>
        <taxon>Bacillati</taxon>
        <taxon>Bacillota</taxon>
        <taxon>Bacilli</taxon>
        <taxon>Bacillales</taxon>
        <taxon>Paenibacillaceae</taxon>
        <taxon>Thermobacillus</taxon>
    </lineage>
</organism>
<feature type="transmembrane region" description="Helical" evidence="1">
    <location>
        <begin position="66"/>
        <end position="83"/>
    </location>
</feature>
<feature type="transmembrane region" description="Helical" evidence="1">
    <location>
        <begin position="219"/>
        <end position="237"/>
    </location>
</feature>
<dbReference type="Pfam" id="PF14256">
    <property type="entry name" value="YwiC"/>
    <property type="match status" value="1"/>
</dbReference>
<dbReference type="EMBL" id="CAJRAY010000018">
    <property type="protein sequence ID" value="CAG5079884.1"/>
    <property type="molecule type" value="Genomic_DNA"/>
</dbReference>
<protein>
    <recommendedName>
        <fullName evidence="4">YwiC-like protein</fullName>
    </recommendedName>
</protein>
<evidence type="ECO:0000256" key="1">
    <source>
        <dbReference type="SAM" id="Phobius"/>
    </source>
</evidence>
<comment type="caution">
    <text evidence="2">The sequence shown here is derived from an EMBL/GenBank/DDBJ whole genome shotgun (WGS) entry which is preliminary data.</text>
</comment>
<proteinExistence type="predicted"/>
<keyword evidence="1" id="KW-0472">Membrane</keyword>
<feature type="transmembrane region" description="Helical" evidence="1">
    <location>
        <begin position="139"/>
        <end position="160"/>
    </location>
</feature>
<keyword evidence="3" id="KW-1185">Reference proteome</keyword>
<evidence type="ECO:0000313" key="3">
    <source>
        <dbReference type="Proteomes" id="UP000681526"/>
    </source>
</evidence>
<keyword evidence="1" id="KW-0812">Transmembrane</keyword>
<feature type="transmembrane region" description="Helical" evidence="1">
    <location>
        <begin position="89"/>
        <end position="105"/>
    </location>
</feature>
<reference evidence="2 3" key="1">
    <citation type="submission" date="2021-04" db="EMBL/GenBank/DDBJ databases">
        <authorList>
            <person name="Rakotoarivonina H."/>
        </authorList>
    </citation>
    <scope>NUCLEOTIDE SEQUENCE [LARGE SCALE GENOMIC DNA]</scope>
    <source>
        <strain evidence="2 3">XE</strain>
    </source>
</reference>
<feature type="transmembrane region" description="Helical" evidence="1">
    <location>
        <begin position="37"/>
        <end position="54"/>
    </location>
</feature>
<feature type="transmembrane region" description="Helical" evidence="1">
    <location>
        <begin position="112"/>
        <end position="133"/>
    </location>
</feature>
<name>A0ABM8V0Z5_THEXY</name>
<sequence>MRNVYIPKQHGAWAMLILPLLFGVIASAPAWQHALLFLAWLLSYLFAYAALQWIRTKRKAAWLGPLKLYGGLLLPVGAALLVLEPELLLLLPLAVPFILINLYFAKQNRERAFLNDLAAVILFSLMTFAAFRVGDGTDAALAFELFALSVLYFTGTIFYVKTMIREKHHKAFYWYSVLYHAAFLAAVALLYPPALLPAAAVLLVRAVVMPRLHPSVKTTGVLEIAWSVLVLVCAWAAY</sequence>
<dbReference type="Proteomes" id="UP000681526">
    <property type="component" value="Unassembled WGS sequence"/>
</dbReference>
<gene>
    <name evidence="2" type="primary">txxe 260</name>
    <name evidence="2" type="ORF">TXXE_03480</name>
</gene>
<keyword evidence="1" id="KW-1133">Transmembrane helix</keyword>
<dbReference type="RefSeq" id="WP_213483485.1">
    <property type="nucleotide sequence ID" value="NZ_CAJRAY010000018.1"/>
</dbReference>
<evidence type="ECO:0008006" key="4">
    <source>
        <dbReference type="Google" id="ProtNLM"/>
    </source>
</evidence>